<gene>
    <name evidence="5" type="ORF">CT19425_80058</name>
</gene>
<dbReference type="GO" id="GO:0009307">
    <property type="term" value="P:DNA restriction-modification system"/>
    <property type="evidence" value="ECO:0007669"/>
    <property type="project" value="UniProtKB-KW"/>
</dbReference>
<dbReference type="Pfam" id="PF01420">
    <property type="entry name" value="Methylase_S"/>
    <property type="match status" value="1"/>
</dbReference>
<dbReference type="InterPro" id="IPR000055">
    <property type="entry name" value="Restrct_endonuc_typeI_TRD"/>
</dbReference>
<reference evidence="5 6" key="1">
    <citation type="submission" date="2018-01" db="EMBL/GenBank/DDBJ databases">
        <authorList>
            <person name="Gaut B.S."/>
            <person name="Morton B.R."/>
            <person name="Clegg M.T."/>
            <person name="Duvall M.R."/>
        </authorList>
    </citation>
    <scope>NUCLEOTIDE SEQUENCE [LARGE SCALE GENOMIC DNA]</scope>
    <source>
        <strain evidence="5">Cupriavidus taiwanensis LMG 19425</strain>
    </source>
</reference>
<proteinExistence type="inferred from homology"/>
<accession>A0A375IF43</accession>
<dbReference type="InterPro" id="IPR052021">
    <property type="entry name" value="Type-I_RS_S_subunit"/>
</dbReference>
<evidence type="ECO:0000256" key="1">
    <source>
        <dbReference type="ARBA" id="ARBA00010923"/>
    </source>
</evidence>
<dbReference type="EMBL" id="LT991976">
    <property type="protein sequence ID" value="SPK72680.1"/>
    <property type="molecule type" value="Genomic_DNA"/>
</dbReference>
<dbReference type="SUPFAM" id="SSF116734">
    <property type="entry name" value="DNA methylase specificity domain"/>
    <property type="match status" value="2"/>
</dbReference>
<dbReference type="PANTHER" id="PTHR30408:SF12">
    <property type="entry name" value="TYPE I RESTRICTION ENZYME MJAVIII SPECIFICITY SUBUNIT"/>
    <property type="match status" value="1"/>
</dbReference>
<evidence type="ECO:0000313" key="5">
    <source>
        <dbReference type="EMBL" id="SPK72680.1"/>
    </source>
</evidence>
<evidence type="ECO:0000256" key="2">
    <source>
        <dbReference type="ARBA" id="ARBA00022747"/>
    </source>
</evidence>
<organism evidence="5 6">
    <name type="scientific">Cupriavidus taiwanensis</name>
    <dbReference type="NCBI Taxonomy" id="164546"/>
    <lineage>
        <taxon>Bacteria</taxon>
        <taxon>Pseudomonadati</taxon>
        <taxon>Pseudomonadota</taxon>
        <taxon>Betaproteobacteria</taxon>
        <taxon>Burkholderiales</taxon>
        <taxon>Burkholderiaceae</taxon>
        <taxon>Cupriavidus</taxon>
    </lineage>
</organism>
<dbReference type="InterPro" id="IPR044946">
    <property type="entry name" value="Restrct_endonuc_typeI_TRD_sf"/>
</dbReference>
<dbReference type="PANTHER" id="PTHR30408">
    <property type="entry name" value="TYPE-1 RESTRICTION ENZYME ECOKI SPECIFICITY PROTEIN"/>
    <property type="match status" value="1"/>
</dbReference>
<dbReference type="REBASE" id="265431">
    <property type="entry name" value="S.Cta1945ORF80060P"/>
</dbReference>
<comment type="similarity">
    <text evidence="1">Belongs to the type-I restriction system S methylase family.</text>
</comment>
<dbReference type="AlphaFoldDB" id="A0A375IF43"/>
<protein>
    <submittedName>
        <fullName evidence="5">Restriction modification system DNA specificity domain protein</fullName>
    </submittedName>
</protein>
<evidence type="ECO:0000259" key="4">
    <source>
        <dbReference type="Pfam" id="PF01420"/>
    </source>
</evidence>
<evidence type="ECO:0000256" key="3">
    <source>
        <dbReference type="ARBA" id="ARBA00023125"/>
    </source>
</evidence>
<evidence type="ECO:0000313" key="6">
    <source>
        <dbReference type="Proteomes" id="UP000255505"/>
    </source>
</evidence>
<dbReference type="Gene3D" id="1.10.287.1120">
    <property type="entry name" value="Bipartite methylase S protein"/>
    <property type="match status" value="1"/>
</dbReference>
<sequence>MSLPHYAEYSPSEIVGLGSLPSHWGVRRRADLSALIQTGPFGSQLYSSDYVDDATPVINPSNIDAGRILPDWQCTVPDEIVERLANHKLQAGDIVFARRGEMGRCALARKENEGWLCGTGSLIVRLDSMNPAFAATYLSTSFMQQWLQLEAVGSTMQNLNASILGRIPVPIPTQHEQAAIVTFLDREATKIDTLIAEQEKLLTLLDEKRQATISHAVTRGLRQDIPMKDWPRLGTIPAHWEVKRLKRVSPQITVGIVVEPSKYYVEDGIPALRSLNVKSGKIILDQLVYIDEAANQALSKSKLRVGDLVAVRTGQPGVTAVVPKELNGCNCIDLIVIRKPTEGSEFYLCWYLGSDVAVRQFAEGSGGAIQQHFNIGTAVNLVVPVPPEKEQIEIASFLDEETKRLDRLKLAAEHSVELLTERRAALITAAVTGKIDVRNAVPDALAA</sequence>
<dbReference type="RefSeq" id="WP_115662409.1">
    <property type="nucleotide sequence ID" value="NZ_LT991976.1"/>
</dbReference>
<dbReference type="Gene3D" id="3.90.220.20">
    <property type="entry name" value="DNA methylase specificity domains"/>
    <property type="match status" value="2"/>
</dbReference>
<name>A0A375IF43_9BURK</name>
<dbReference type="Proteomes" id="UP000255505">
    <property type="component" value="Chromosome I"/>
</dbReference>
<keyword evidence="2" id="KW-0680">Restriction system</keyword>
<feature type="domain" description="Type I restriction modification DNA specificity" evidence="4">
    <location>
        <begin position="23"/>
        <end position="191"/>
    </location>
</feature>
<keyword evidence="3" id="KW-0238">DNA-binding</keyword>
<dbReference type="GO" id="GO:0003677">
    <property type="term" value="F:DNA binding"/>
    <property type="evidence" value="ECO:0007669"/>
    <property type="project" value="UniProtKB-KW"/>
</dbReference>